<dbReference type="Pfam" id="PF12704">
    <property type="entry name" value="MacB_PCD"/>
    <property type="match status" value="1"/>
</dbReference>
<feature type="transmembrane region" description="Helical" evidence="8">
    <location>
        <begin position="362"/>
        <end position="387"/>
    </location>
</feature>
<evidence type="ECO:0000313" key="11">
    <source>
        <dbReference type="EMBL" id="POH72972.1"/>
    </source>
</evidence>
<comment type="similarity">
    <text evidence="6">Belongs to the ABC-4 integral membrane protein family.</text>
</comment>
<feature type="transmembrane region" description="Helical" evidence="8">
    <location>
        <begin position="456"/>
        <end position="479"/>
    </location>
</feature>
<proteinExistence type="inferred from homology"/>
<evidence type="ECO:0000256" key="3">
    <source>
        <dbReference type="ARBA" id="ARBA00022692"/>
    </source>
</evidence>
<keyword evidence="4 8" id="KW-1133">Transmembrane helix</keyword>
<dbReference type="PANTHER" id="PTHR30572:SF4">
    <property type="entry name" value="ABC TRANSPORTER PERMEASE YTRF"/>
    <property type="match status" value="1"/>
</dbReference>
<evidence type="ECO:0000259" key="10">
    <source>
        <dbReference type="Pfam" id="PF12704"/>
    </source>
</evidence>
<feature type="domain" description="ABC3 transporter permease C-terminal" evidence="9">
    <location>
        <begin position="321"/>
        <end position="404"/>
    </location>
</feature>
<evidence type="ECO:0000256" key="1">
    <source>
        <dbReference type="ARBA" id="ARBA00004651"/>
    </source>
</evidence>
<comment type="caution">
    <text evidence="11">The sequence shown here is derived from an EMBL/GenBank/DDBJ whole genome shotgun (WGS) entry which is preliminary data.</text>
</comment>
<keyword evidence="12" id="KW-1185">Reference proteome</keyword>
<dbReference type="GO" id="GO:0005886">
    <property type="term" value="C:plasma membrane"/>
    <property type="evidence" value="ECO:0007669"/>
    <property type="project" value="UniProtKB-SubCell"/>
</dbReference>
<evidence type="ECO:0000256" key="5">
    <source>
        <dbReference type="ARBA" id="ARBA00023136"/>
    </source>
</evidence>
<gene>
    <name evidence="11" type="ORF">CVS27_12410</name>
</gene>
<protein>
    <submittedName>
        <fullName evidence="11">Multidrug ABC transporter substrate-binding protein</fullName>
    </submittedName>
</protein>
<evidence type="ECO:0000256" key="7">
    <source>
        <dbReference type="SAM" id="MobiDB-lite"/>
    </source>
</evidence>
<dbReference type="InterPro" id="IPR003838">
    <property type="entry name" value="ABC3_permease_C"/>
</dbReference>
<keyword evidence="3 8" id="KW-0812">Transmembrane</keyword>
<evidence type="ECO:0000256" key="8">
    <source>
        <dbReference type="SAM" id="Phobius"/>
    </source>
</evidence>
<evidence type="ECO:0000256" key="2">
    <source>
        <dbReference type="ARBA" id="ARBA00022475"/>
    </source>
</evidence>
<feature type="compositionally biased region" description="Gly residues" evidence="7">
    <location>
        <begin position="111"/>
        <end position="128"/>
    </location>
</feature>
<feature type="compositionally biased region" description="Low complexity" evidence="7">
    <location>
        <begin position="141"/>
        <end position="162"/>
    </location>
</feature>
<dbReference type="Pfam" id="PF02687">
    <property type="entry name" value="FtsX"/>
    <property type="match status" value="1"/>
</dbReference>
<accession>A0A2S3ZVI8</accession>
<dbReference type="PANTHER" id="PTHR30572">
    <property type="entry name" value="MEMBRANE COMPONENT OF TRANSPORTER-RELATED"/>
    <property type="match status" value="1"/>
</dbReference>
<sequence>MSVVSRSVGNAFRNKIRTSAVVIILAVAIGLALSMLVANQAVASKVDSLKASVGNNLTVNPAGSRGGLGGGEPLTTAELTKASAVEHVTNVTGTLSVRFSNAAAETNTSTGGNGPAGGQGGPGGGFGASGTTSLESAVEPGSLGQRNNSNGSSGSSPDSGQGPVAAPAGFSIPIQATGVSTSTTATGAAINVTSGAQLTDFAAESKQALVGSTLATKNSLTVGSTFTVQDRTMTVTGIFDAGTEFDNNAIYLPLAATQTLTDQTDQLSSLTVTVDSIENMAATQTALTAALGADKVDVTSGSANLDSAITSLGSVQNISLIAFIASLVTAGLIVLLIMIMVVRERRREIGVLKAIGASNRTIGAQFVIEALVLVVMGSVVGAVVAAFSSNPIANALVAGNTSTSTTAVGVPGAGPGGAGPGGGFGGGEDFTRARGAFAGAEQLIGTVSTSLGWQTLVFGVAGILLIAALGALIPALLTAKVRPIEVLRGE</sequence>
<evidence type="ECO:0000256" key="4">
    <source>
        <dbReference type="ARBA" id="ARBA00022989"/>
    </source>
</evidence>
<keyword evidence="5 8" id="KW-0472">Membrane</keyword>
<dbReference type="InterPro" id="IPR050250">
    <property type="entry name" value="Macrolide_Exporter_MacB"/>
</dbReference>
<evidence type="ECO:0000313" key="12">
    <source>
        <dbReference type="Proteomes" id="UP000237061"/>
    </source>
</evidence>
<comment type="subcellular location">
    <subcellularLocation>
        <location evidence="1">Cell membrane</location>
        <topology evidence="1">Multi-pass membrane protein</topology>
    </subcellularLocation>
</comment>
<keyword evidence="2" id="KW-1003">Cell membrane</keyword>
<dbReference type="GO" id="GO:0022857">
    <property type="term" value="F:transmembrane transporter activity"/>
    <property type="evidence" value="ECO:0007669"/>
    <property type="project" value="TreeGrafter"/>
</dbReference>
<feature type="transmembrane region" description="Helical" evidence="8">
    <location>
        <begin position="320"/>
        <end position="342"/>
    </location>
</feature>
<name>A0A2S3ZVI8_ARTGL</name>
<dbReference type="EMBL" id="PPXC01000009">
    <property type="protein sequence ID" value="POH72972.1"/>
    <property type="molecule type" value="Genomic_DNA"/>
</dbReference>
<evidence type="ECO:0000259" key="9">
    <source>
        <dbReference type="Pfam" id="PF02687"/>
    </source>
</evidence>
<dbReference type="InterPro" id="IPR025857">
    <property type="entry name" value="MacB_PCD"/>
</dbReference>
<dbReference type="AlphaFoldDB" id="A0A2S3ZVI8"/>
<dbReference type="Proteomes" id="UP000237061">
    <property type="component" value="Unassembled WGS sequence"/>
</dbReference>
<feature type="domain" description="MacB-like periplasmic core" evidence="10">
    <location>
        <begin position="174"/>
        <end position="289"/>
    </location>
</feature>
<reference evidence="11 12" key="1">
    <citation type="submission" date="2018-01" db="EMBL/GenBank/DDBJ databases">
        <title>Arthrobacter sp. nov., from glaciers in China.</title>
        <authorList>
            <person name="Liu Q."/>
            <person name="Xin Y.-H."/>
        </authorList>
    </citation>
    <scope>NUCLEOTIDE SEQUENCE [LARGE SCALE GENOMIC DNA]</scope>
    <source>
        <strain evidence="11 12">HLT2-12-2</strain>
    </source>
</reference>
<dbReference type="RefSeq" id="WP_103466065.1">
    <property type="nucleotide sequence ID" value="NZ_PPXC01000009.1"/>
</dbReference>
<organism evidence="11 12">
    <name type="scientific">Arthrobacter glacialis</name>
    <dbReference type="NCBI Taxonomy" id="1664"/>
    <lineage>
        <taxon>Bacteria</taxon>
        <taxon>Bacillati</taxon>
        <taxon>Actinomycetota</taxon>
        <taxon>Actinomycetes</taxon>
        <taxon>Micrococcales</taxon>
        <taxon>Micrococcaceae</taxon>
        <taxon>Arthrobacter</taxon>
    </lineage>
</organism>
<evidence type="ECO:0000256" key="6">
    <source>
        <dbReference type="ARBA" id="ARBA00038076"/>
    </source>
</evidence>
<feature type="region of interest" description="Disordered" evidence="7">
    <location>
        <begin position="105"/>
        <end position="168"/>
    </location>
</feature>